<keyword evidence="3 13" id="KW-0808">Transferase</keyword>
<evidence type="ECO:0000256" key="6">
    <source>
        <dbReference type="ARBA" id="ARBA00022771"/>
    </source>
</evidence>
<dbReference type="HAMAP" id="MF_01395">
    <property type="entry name" value="AcetylCoA_CT_beta"/>
    <property type="match status" value="1"/>
</dbReference>
<dbReference type="GO" id="GO:0003989">
    <property type="term" value="F:acetyl-CoA carboxylase activity"/>
    <property type="evidence" value="ECO:0007669"/>
    <property type="project" value="InterPro"/>
</dbReference>
<dbReference type="Pfam" id="PF17848">
    <property type="entry name" value="Zn_ribbon_ACC"/>
    <property type="match status" value="1"/>
</dbReference>
<comment type="subunit">
    <text evidence="13">Acetyl-CoA carboxylase is a heterohexamer composed of biotin carboxyl carrier protein (AccB), biotin carboxylase (AccC) and two subunits each of ACCase subunit alpha (AccA) and ACCase subunit beta (AccD).</text>
</comment>
<dbReference type="InterPro" id="IPR000438">
    <property type="entry name" value="Acetyl_CoA_COase_Trfase_b_su"/>
</dbReference>
<protein>
    <recommendedName>
        <fullName evidence="13">Acetyl-coenzyme A carboxylase carboxyl transferase subunit beta</fullName>
        <shortName evidence="13">ACCase subunit beta</shortName>
        <shortName evidence="13">Acetyl-CoA carboxylase carboxyltransferase subunit beta</shortName>
        <ecNumber evidence="13">2.1.3.15</ecNumber>
    </recommendedName>
</protein>
<feature type="zinc finger region" description="C4-type" evidence="13">
    <location>
        <begin position="24"/>
        <end position="46"/>
    </location>
</feature>
<evidence type="ECO:0000256" key="11">
    <source>
        <dbReference type="ARBA" id="ARBA00023160"/>
    </source>
</evidence>
<dbReference type="InterPro" id="IPR041010">
    <property type="entry name" value="Znf-ACC"/>
</dbReference>
<comment type="pathway">
    <text evidence="13">Lipid metabolism; malonyl-CoA biosynthesis; malonyl-CoA from acetyl-CoA: step 1/1.</text>
</comment>
<evidence type="ECO:0000256" key="9">
    <source>
        <dbReference type="ARBA" id="ARBA00022840"/>
    </source>
</evidence>
<sequence>MPEWLRIRRAQPIPAGEAAQWTKCPKCGEMIYRPDLAANAWVCTRCQHHFRMHAFDRIAMLVDSDFTEIGGDLLPGDPLGWTDKVPYPQKLARDREKSKLTEGVVCGFAAVGGIDVALGVMDFNFRGGTMGTVVGERITQLFEAARERHVPAVVFTASGGARMEEGMLALMQMAKTTLAVRRFHDDGGYYISVLTDPTTGGVSASFAFQADVVLAEARAAIGFAGRRVIEQTIRQRLPDNFQTAEFLLEKGALDMVVERKDLKDRLVRLLDYGVGAKSPSNGRATIVPPVPEPQS</sequence>
<keyword evidence="4 13" id="KW-0479">Metal-binding</keyword>
<keyword evidence="11 13" id="KW-0275">Fatty acid biosynthesis</keyword>
<keyword evidence="13" id="KW-0963">Cytoplasm</keyword>
<dbReference type="GO" id="GO:2001295">
    <property type="term" value="P:malonyl-CoA biosynthetic process"/>
    <property type="evidence" value="ECO:0007669"/>
    <property type="project" value="UniProtKB-UniRule"/>
</dbReference>
<keyword evidence="2 13" id="KW-0444">Lipid biosynthesis</keyword>
<dbReference type="InterPro" id="IPR011762">
    <property type="entry name" value="COA_CT_N"/>
</dbReference>
<dbReference type="GO" id="GO:0009317">
    <property type="term" value="C:acetyl-CoA carboxylase complex"/>
    <property type="evidence" value="ECO:0007669"/>
    <property type="project" value="InterPro"/>
</dbReference>
<evidence type="ECO:0000256" key="7">
    <source>
        <dbReference type="ARBA" id="ARBA00022832"/>
    </source>
</evidence>
<keyword evidence="8 13" id="KW-0862">Zinc</keyword>
<dbReference type="InterPro" id="IPR029045">
    <property type="entry name" value="ClpP/crotonase-like_dom_sf"/>
</dbReference>
<dbReference type="PRINTS" id="PR01070">
    <property type="entry name" value="ACCCTRFRASEB"/>
</dbReference>
<keyword evidence="10 13" id="KW-0443">Lipid metabolism</keyword>
<keyword evidence="9 13" id="KW-0067">ATP-binding</keyword>
<dbReference type="GO" id="GO:0005524">
    <property type="term" value="F:ATP binding"/>
    <property type="evidence" value="ECO:0007669"/>
    <property type="project" value="UniProtKB-KW"/>
</dbReference>
<dbReference type="NCBIfam" id="TIGR00515">
    <property type="entry name" value="accD"/>
    <property type="match status" value="1"/>
</dbReference>
<evidence type="ECO:0000256" key="12">
    <source>
        <dbReference type="ARBA" id="ARBA00025280"/>
    </source>
</evidence>
<evidence type="ECO:0000313" key="15">
    <source>
        <dbReference type="EMBL" id="BDE06953.1"/>
    </source>
</evidence>
<dbReference type="RefSeq" id="WP_317997536.1">
    <property type="nucleotide sequence ID" value="NZ_AP025523.1"/>
</dbReference>
<evidence type="ECO:0000256" key="3">
    <source>
        <dbReference type="ARBA" id="ARBA00022679"/>
    </source>
</evidence>
<comment type="similarity">
    <text evidence="13">Belongs to the AccD/PCCB family.</text>
</comment>
<dbReference type="GO" id="GO:0006633">
    <property type="term" value="P:fatty acid biosynthetic process"/>
    <property type="evidence" value="ECO:0007669"/>
    <property type="project" value="UniProtKB-KW"/>
</dbReference>
<keyword evidence="7 13" id="KW-0276">Fatty acid metabolism</keyword>
<comment type="function">
    <text evidence="12 13">Component of the acetyl coenzyme A carboxylase (ACC) complex. Biotin carboxylase (BC) catalyzes the carboxylation of biotin on its carrier protein (BCCP) and then the CO(2) group is transferred by the transcarboxylase to acetyl-CoA to form malonyl-CoA.</text>
</comment>
<dbReference type="InterPro" id="IPR034733">
    <property type="entry name" value="AcCoA_carboxyl_beta"/>
</dbReference>
<organism evidence="15 16">
    <name type="scientific">Vulcanimicrobium alpinum</name>
    <dbReference type="NCBI Taxonomy" id="3016050"/>
    <lineage>
        <taxon>Bacteria</taxon>
        <taxon>Bacillati</taxon>
        <taxon>Vulcanimicrobiota</taxon>
        <taxon>Vulcanimicrobiia</taxon>
        <taxon>Vulcanimicrobiales</taxon>
        <taxon>Vulcanimicrobiaceae</taxon>
        <taxon>Vulcanimicrobium</taxon>
    </lineage>
</organism>
<evidence type="ECO:0000256" key="8">
    <source>
        <dbReference type="ARBA" id="ARBA00022833"/>
    </source>
</evidence>
<dbReference type="EC" id="2.1.3.15" evidence="13"/>
<dbReference type="KEGG" id="vab:WPS_22290"/>
<dbReference type="GO" id="GO:0016743">
    <property type="term" value="F:carboxyl- or carbamoyltransferase activity"/>
    <property type="evidence" value="ECO:0007669"/>
    <property type="project" value="UniProtKB-UniRule"/>
</dbReference>
<evidence type="ECO:0000256" key="4">
    <source>
        <dbReference type="ARBA" id="ARBA00022723"/>
    </source>
</evidence>
<comment type="cofactor">
    <cofactor evidence="13">
        <name>Zn(2+)</name>
        <dbReference type="ChEBI" id="CHEBI:29105"/>
    </cofactor>
    <text evidence="13">Binds 1 zinc ion per subunit.</text>
</comment>
<feature type="binding site" evidence="13">
    <location>
        <position position="43"/>
    </location>
    <ligand>
        <name>Zn(2+)</name>
        <dbReference type="ChEBI" id="CHEBI:29105"/>
    </ligand>
</feature>
<comment type="subcellular location">
    <subcellularLocation>
        <location evidence="1 13">Cytoplasm</location>
    </subcellularLocation>
</comment>
<keyword evidence="16" id="KW-1185">Reference proteome</keyword>
<feature type="binding site" evidence="13">
    <location>
        <position position="46"/>
    </location>
    <ligand>
        <name>Zn(2+)</name>
        <dbReference type="ChEBI" id="CHEBI:29105"/>
    </ligand>
</feature>
<dbReference type="PROSITE" id="PS50980">
    <property type="entry name" value="COA_CT_NTER"/>
    <property type="match status" value="1"/>
</dbReference>
<feature type="binding site" evidence="13">
    <location>
        <position position="27"/>
    </location>
    <ligand>
        <name>Zn(2+)</name>
        <dbReference type="ChEBI" id="CHEBI:29105"/>
    </ligand>
</feature>
<evidence type="ECO:0000259" key="14">
    <source>
        <dbReference type="PROSITE" id="PS50980"/>
    </source>
</evidence>
<reference evidence="15 16" key="1">
    <citation type="journal article" date="2022" name="ISME Commun">
        <title>Vulcanimicrobium alpinus gen. nov. sp. nov., the first cultivated representative of the candidate phylum 'Eremiobacterota', is a metabolically versatile aerobic anoxygenic phototroph.</title>
        <authorList>
            <person name="Yabe S."/>
            <person name="Muto K."/>
            <person name="Abe K."/>
            <person name="Yokota A."/>
            <person name="Staudigel H."/>
            <person name="Tebo B.M."/>
        </authorList>
    </citation>
    <scope>NUCLEOTIDE SEQUENCE [LARGE SCALE GENOMIC DNA]</scope>
    <source>
        <strain evidence="15 16">WC8-2</strain>
    </source>
</reference>
<dbReference type="EMBL" id="AP025523">
    <property type="protein sequence ID" value="BDE06953.1"/>
    <property type="molecule type" value="Genomic_DNA"/>
</dbReference>
<dbReference type="PANTHER" id="PTHR42995:SF5">
    <property type="entry name" value="ACETYL-COENZYME A CARBOXYLASE CARBOXYL TRANSFERASE SUBUNIT BETA, CHLOROPLASTIC"/>
    <property type="match status" value="1"/>
</dbReference>
<dbReference type="SUPFAM" id="SSF52096">
    <property type="entry name" value="ClpP/crotonase"/>
    <property type="match status" value="1"/>
</dbReference>
<dbReference type="PANTHER" id="PTHR42995">
    <property type="entry name" value="ACETYL-COENZYME A CARBOXYLASE CARBOXYL TRANSFERASE SUBUNIT BETA, CHLOROPLASTIC"/>
    <property type="match status" value="1"/>
</dbReference>
<evidence type="ECO:0000313" key="16">
    <source>
        <dbReference type="Proteomes" id="UP001317532"/>
    </source>
</evidence>
<evidence type="ECO:0000256" key="10">
    <source>
        <dbReference type="ARBA" id="ARBA00023098"/>
    </source>
</evidence>
<accession>A0AAN1XZ20</accession>
<dbReference type="Pfam" id="PF01039">
    <property type="entry name" value="Carboxyl_trans"/>
    <property type="match status" value="1"/>
</dbReference>
<proteinExistence type="inferred from homology"/>
<dbReference type="Proteomes" id="UP001317532">
    <property type="component" value="Chromosome"/>
</dbReference>
<feature type="domain" description="CoA carboxyltransferase N-terminal" evidence="14">
    <location>
        <begin position="20"/>
        <end position="288"/>
    </location>
</feature>
<keyword evidence="6 13" id="KW-0863">Zinc-finger</keyword>
<name>A0AAN1XZ20_UNVUL</name>
<keyword evidence="5 13" id="KW-0547">Nucleotide-binding</keyword>
<feature type="binding site" evidence="13">
    <location>
        <position position="24"/>
    </location>
    <ligand>
        <name>Zn(2+)</name>
        <dbReference type="ChEBI" id="CHEBI:29105"/>
    </ligand>
</feature>
<evidence type="ECO:0000256" key="13">
    <source>
        <dbReference type="HAMAP-Rule" id="MF_01395"/>
    </source>
</evidence>
<evidence type="ECO:0000256" key="2">
    <source>
        <dbReference type="ARBA" id="ARBA00022516"/>
    </source>
</evidence>
<evidence type="ECO:0000256" key="5">
    <source>
        <dbReference type="ARBA" id="ARBA00022741"/>
    </source>
</evidence>
<dbReference type="AlphaFoldDB" id="A0AAN1XZ20"/>
<dbReference type="GO" id="GO:0008270">
    <property type="term" value="F:zinc ion binding"/>
    <property type="evidence" value="ECO:0007669"/>
    <property type="project" value="UniProtKB-UniRule"/>
</dbReference>
<evidence type="ECO:0000256" key="1">
    <source>
        <dbReference type="ARBA" id="ARBA00004496"/>
    </source>
</evidence>
<comment type="catalytic activity">
    <reaction evidence="13">
        <text>N(6)-carboxybiotinyl-L-lysyl-[protein] + acetyl-CoA = N(6)-biotinyl-L-lysyl-[protein] + malonyl-CoA</text>
        <dbReference type="Rhea" id="RHEA:54728"/>
        <dbReference type="Rhea" id="RHEA-COMP:10505"/>
        <dbReference type="Rhea" id="RHEA-COMP:10506"/>
        <dbReference type="ChEBI" id="CHEBI:57288"/>
        <dbReference type="ChEBI" id="CHEBI:57384"/>
        <dbReference type="ChEBI" id="CHEBI:83144"/>
        <dbReference type="ChEBI" id="CHEBI:83145"/>
        <dbReference type="EC" id="2.1.3.15"/>
    </reaction>
</comment>
<dbReference type="Gene3D" id="3.90.226.10">
    <property type="entry name" value="2-enoyl-CoA Hydratase, Chain A, domain 1"/>
    <property type="match status" value="1"/>
</dbReference>
<gene>
    <name evidence="13 15" type="primary">accD</name>
    <name evidence="15" type="ORF">WPS_22290</name>
</gene>